<organism evidence="1">
    <name type="scientific">uncultured Solirubrobacteraceae bacterium</name>
    <dbReference type="NCBI Taxonomy" id="1162706"/>
    <lineage>
        <taxon>Bacteria</taxon>
        <taxon>Bacillati</taxon>
        <taxon>Actinomycetota</taxon>
        <taxon>Thermoleophilia</taxon>
        <taxon>Solirubrobacterales</taxon>
        <taxon>Solirubrobacteraceae</taxon>
        <taxon>environmental samples</taxon>
    </lineage>
</organism>
<accession>A0A6J4STR2</accession>
<feature type="non-terminal residue" evidence="1">
    <location>
        <position position="1"/>
    </location>
</feature>
<protein>
    <submittedName>
        <fullName evidence="1">Uncharacterized protein</fullName>
    </submittedName>
</protein>
<dbReference type="AlphaFoldDB" id="A0A6J4STR2"/>
<sequence length="38" mass="4378">WLPERPGPPDLVVAANPVVAISRDRRSRLRTKRPRHAH</sequence>
<dbReference type="EMBL" id="CADCVS010000282">
    <property type="protein sequence ID" value="CAA9504964.1"/>
    <property type="molecule type" value="Genomic_DNA"/>
</dbReference>
<feature type="non-terminal residue" evidence="1">
    <location>
        <position position="38"/>
    </location>
</feature>
<name>A0A6J4STR2_9ACTN</name>
<reference evidence="1" key="1">
    <citation type="submission" date="2020-02" db="EMBL/GenBank/DDBJ databases">
        <authorList>
            <person name="Meier V. D."/>
        </authorList>
    </citation>
    <scope>NUCLEOTIDE SEQUENCE</scope>
    <source>
        <strain evidence="1">AVDCRST_MAG30</strain>
    </source>
</reference>
<proteinExistence type="predicted"/>
<evidence type="ECO:0000313" key="1">
    <source>
        <dbReference type="EMBL" id="CAA9504964.1"/>
    </source>
</evidence>
<gene>
    <name evidence="1" type="ORF">AVDCRST_MAG30-2145</name>
</gene>